<name>A0ABW1PKW3_9FLAO</name>
<proteinExistence type="predicted"/>
<dbReference type="RefSeq" id="WP_379790442.1">
    <property type="nucleotide sequence ID" value="NZ_JBHSQB010000004.1"/>
</dbReference>
<dbReference type="Proteomes" id="UP001596287">
    <property type="component" value="Unassembled WGS sequence"/>
</dbReference>
<evidence type="ECO:0000313" key="1">
    <source>
        <dbReference type="EMBL" id="MFC6095776.1"/>
    </source>
</evidence>
<protein>
    <submittedName>
        <fullName evidence="1">Uncharacterized protein</fullName>
    </submittedName>
</protein>
<organism evidence="1 2">
    <name type="scientific">Flavobacterium qiangtangense</name>
    <dbReference type="NCBI Taxonomy" id="1442595"/>
    <lineage>
        <taxon>Bacteria</taxon>
        <taxon>Pseudomonadati</taxon>
        <taxon>Bacteroidota</taxon>
        <taxon>Flavobacteriia</taxon>
        <taxon>Flavobacteriales</taxon>
        <taxon>Flavobacteriaceae</taxon>
        <taxon>Flavobacterium</taxon>
    </lineage>
</organism>
<dbReference type="EMBL" id="JBHSQB010000004">
    <property type="protein sequence ID" value="MFC6095776.1"/>
    <property type="molecule type" value="Genomic_DNA"/>
</dbReference>
<sequence>MKKKKLTPVELALARAEKKRAEEQQQLVQPVPEEMIDDDSIKGFGDLIKKGTQLLGIKQCDACKERQAKLNKMFPFIKRAKPLNDDDIKFLKRIRHANTIGAEDRNEIFYLSNRTFGVRLTPCQCPSTIIQLREKLWNLYLAEYSQNIDEI</sequence>
<evidence type="ECO:0000313" key="2">
    <source>
        <dbReference type="Proteomes" id="UP001596287"/>
    </source>
</evidence>
<accession>A0ABW1PKW3</accession>
<reference evidence="2" key="1">
    <citation type="journal article" date="2019" name="Int. J. Syst. Evol. Microbiol.">
        <title>The Global Catalogue of Microorganisms (GCM) 10K type strain sequencing project: providing services to taxonomists for standard genome sequencing and annotation.</title>
        <authorList>
            <consortium name="The Broad Institute Genomics Platform"/>
            <consortium name="The Broad Institute Genome Sequencing Center for Infectious Disease"/>
            <person name="Wu L."/>
            <person name="Ma J."/>
        </authorList>
    </citation>
    <scope>NUCLEOTIDE SEQUENCE [LARGE SCALE GENOMIC DNA]</scope>
    <source>
        <strain evidence="2">CCUG 49679</strain>
    </source>
</reference>
<gene>
    <name evidence="1" type="ORF">ACFPVY_03885</name>
</gene>
<comment type="caution">
    <text evidence="1">The sequence shown here is derived from an EMBL/GenBank/DDBJ whole genome shotgun (WGS) entry which is preliminary data.</text>
</comment>
<keyword evidence="2" id="KW-1185">Reference proteome</keyword>